<protein>
    <submittedName>
        <fullName evidence="2">Uncharacterized protein</fullName>
    </submittedName>
</protein>
<name>A0A8S9LCM6_BRACR</name>
<evidence type="ECO:0000256" key="1">
    <source>
        <dbReference type="SAM" id="MobiDB-lite"/>
    </source>
</evidence>
<comment type="caution">
    <text evidence="2">The sequence shown here is derived from an EMBL/GenBank/DDBJ whole genome shotgun (WGS) entry which is preliminary data.</text>
</comment>
<dbReference type="EMBL" id="QGKY02000094">
    <property type="protein sequence ID" value="KAF2603213.1"/>
    <property type="molecule type" value="Genomic_DNA"/>
</dbReference>
<accession>A0A8S9LCM6</accession>
<sequence length="127" mass="14290">MKERCGHDLKREKEVAYALEKRKLLVVFLIFVGLARVHPISLSPKVFLILDEHSLSSIHSQLASRAAIARIPRSASSRPDNDQLATRQRSARATSTPARSSSRPFEVLLVVRFSTICKQKVTLILRT</sequence>
<feature type="compositionally biased region" description="Low complexity" evidence="1">
    <location>
        <begin position="85"/>
        <end position="101"/>
    </location>
</feature>
<feature type="region of interest" description="Disordered" evidence="1">
    <location>
        <begin position="73"/>
        <end position="101"/>
    </location>
</feature>
<reference evidence="2" key="1">
    <citation type="submission" date="2019-12" db="EMBL/GenBank/DDBJ databases">
        <title>Genome sequencing and annotation of Brassica cretica.</title>
        <authorList>
            <person name="Studholme D.J."/>
            <person name="Sarris P.F."/>
        </authorList>
    </citation>
    <scope>NUCLEOTIDE SEQUENCE</scope>
    <source>
        <strain evidence="2">PFS-102/07</strain>
        <tissue evidence="2">Leaf</tissue>
    </source>
</reference>
<dbReference type="AlphaFoldDB" id="A0A8S9LCM6"/>
<organism evidence="2">
    <name type="scientific">Brassica cretica</name>
    <name type="common">Mustard</name>
    <dbReference type="NCBI Taxonomy" id="69181"/>
    <lineage>
        <taxon>Eukaryota</taxon>
        <taxon>Viridiplantae</taxon>
        <taxon>Streptophyta</taxon>
        <taxon>Embryophyta</taxon>
        <taxon>Tracheophyta</taxon>
        <taxon>Spermatophyta</taxon>
        <taxon>Magnoliopsida</taxon>
        <taxon>eudicotyledons</taxon>
        <taxon>Gunneridae</taxon>
        <taxon>Pentapetalae</taxon>
        <taxon>rosids</taxon>
        <taxon>malvids</taxon>
        <taxon>Brassicales</taxon>
        <taxon>Brassicaceae</taxon>
        <taxon>Brassiceae</taxon>
        <taxon>Brassica</taxon>
    </lineage>
</organism>
<gene>
    <name evidence="2" type="ORF">F2Q70_00025614</name>
</gene>
<evidence type="ECO:0000313" key="2">
    <source>
        <dbReference type="EMBL" id="KAF2603213.1"/>
    </source>
</evidence>
<proteinExistence type="predicted"/>